<dbReference type="STRING" id="490629.SAMN05216266_110133"/>
<name>A0A1I1AXB1_9PSEU</name>
<evidence type="ECO:0000256" key="6">
    <source>
        <dbReference type="ARBA" id="ARBA00023136"/>
    </source>
</evidence>
<dbReference type="InterPro" id="IPR050171">
    <property type="entry name" value="MFS_Transporters"/>
</dbReference>
<evidence type="ECO:0000256" key="5">
    <source>
        <dbReference type="ARBA" id="ARBA00022989"/>
    </source>
</evidence>
<dbReference type="PANTHER" id="PTHR23517:SF15">
    <property type="entry name" value="PROTON-DEPENDENT OLIGOPEPTIDE FAMILY TRANSPORT PROTEIN"/>
    <property type="match status" value="1"/>
</dbReference>
<feature type="transmembrane region" description="Helical" evidence="7">
    <location>
        <begin position="464"/>
        <end position="488"/>
    </location>
</feature>
<feature type="transmembrane region" description="Helical" evidence="7">
    <location>
        <begin position="69"/>
        <end position="87"/>
    </location>
</feature>
<dbReference type="NCBIfam" id="TIGR00924">
    <property type="entry name" value="yjdL_sub1_fam"/>
    <property type="match status" value="1"/>
</dbReference>
<dbReference type="EMBL" id="FOKG01000010">
    <property type="protein sequence ID" value="SFB41058.1"/>
    <property type="molecule type" value="Genomic_DNA"/>
</dbReference>
<evidence type="ECO:0000256" key="7">
    <source>
        <dbReference type="SAM" id="Phobius"/>
    </source>
</evidence>
<keyword evidence="9" id="KW-1185">Reference proteome</keyword>
<dbReference type="PANTHER" id="PTHR23517">
    <property type="entry name" value="RESISTANCE PROTEIN MDTM, PUTATIVE-RELATED-RELATED"/>
    <property type="match status" value="1"/>
</dbReference>
<dbReference type="GO" id="GO:1904680">
    <property type="term" value="F:peptide transmembrane transporter activity"/>
    <property type="evidence" value="ECO:0007669"/>
    <property type="project" value="InterPro"/>
</dbReference>
<dbReference type="InterPro" id="IPR000109">
    <property type="entry name" value="POT_fam"/>
</dbReference>
<feature type="transmembrane region" description="Helical" evidence="7">
    <location>
        <begin position="437"/>
        <end position="458"/>
    </location>
</feature>
<dbReference type="Pfam" id="PF00854">
    <property type="entry name" value="PTR2"/>
    <property type="match status" value="1"/>
</dbReference>
<feature type="transmembrane region" description="Helical" evidence="7">
    <location>
        <begin position="160"/>
        <end position="179"/>
    </location>
</feature>
<dbReference type="Proteomes" id="UP000243799">
    <property type="component" value="Unassembled WGS sequence"/>
</dbReference>
<feature type="transmembrane region" description="Helical" evidence="7">
    <location>
        <begin position="298"/>
        <end position="317"/>
    </location>
</feature>
<feature type="transmembrane region" description="Helical" evidence="7">
    <location>
        <begin position="231"/>
        <end position="250"/>
    </location>
</feature>
<dbReference type="GO" id="GO:0015833">
    <property type="term" value="P:peptide transport"/>
    <property type="evidence" value="ECO:0007669"/>
    <property type="project" value="InterPro"/>
</dbReference>
<comment type="subcellular location">
    <subcellularLocation>
        <location evidence="1">Cell membrane</location>
        <topology evidence="1">Multi-pass membrane protein</topology>
    </subcellularLocation>
</comment>
<keyword evidence="3" id="KW-1003">Cell membrane</keyword>
<dbReference type="InterPro" id="IPR005279">
    <property type="entry name" value="Dipep/tripep_permease"/>
</dbReference>
<organism evidence="8 9">
    <name type="scientific">Amycolatopsis marina</name>
    <dbReference type="NCBI Taxonomy" id="490629"/>
    <lineage>
        <taxon>Bacteria</taxon>
        <taxon>Bacillati</taxon>
        <taxon>Actinomycetota</taxon>
        <taxon>Actinomycetes</taxon>
        <taxon>Pseudonocardiales</taxon>
        <taxon>Pseudonocardiaceae</taxon>
        <taxon>Amycolatopsis</taxon>
    </lineage>
</organism>
<dbReference type="GO" id="GO:0005886">
    <property type="term" value="C:plasma membrane"/>
    <property type="evidence" value="ECO:0007669"/>
    <property type="project" value="UniProtKB-SubCell"/>
</dbReference>
<dbReference type="CDD" id="cd17346">
    <property type="entry name" value="MFS_DtpA_like"/>
    <property type="match status" value="1"/>
</dbReference>
<evidence type="ECO:0000256" key="2">
    <source>
        <dbReference type="ARBA" id="ARBA00022448"/>
    </source>
</evidence>
<evidence type="ECO:0000313" key="9">
    <source>
        <dbReference type="Proteomes" id="UP000243799"/>
    </source>
</evidence>
<keyword evidence="6 7" id="KW-0472">Membrane</keyword>
<feature type="transmembrane region" description="Helical" evidence="7">
    <location>
        <begin position="122"/>
        <end position="139"/>
    </location>
</feature>
<gene>
    <name evidence="8" type="ORF">SAMN05216266_110133</name>
</gene>
<proteinExistence type="predicted"/>
<protein>
    <submittedName>
        <fullName evidence="8">Proton-dependent oligopeptide transporter, POT family</fullName>
    </submittedName>
</protein>
<feature type="transmembrane region" description="Helical" evidence="7">
    <location>
        <begin position="370"/>
        <end position="389"/>
    </location>
</feature>
<dbReference type="Gene3D" id="1.20.1250.20">
    <property type="entry name" value="MFS general substrate transporter like domains"/>
    <property type="match status" value="1"/>
</dbReference>
<evidence type="ECO:0000313" key="8">
    <source>
        <dbReference type="EMBL" id="SFB41058.1"/>
    </source>
</evidence>
<feature type="transmembrane region" description="Helical" evidence="7">
    <location>
        <begin position="337"/>
        <end position="358"/>
    </location>
</feature>
<feature type="transmembrane region" description="Helical" evidence="7">
    <location>
        <begin position="256"/>
        <end position="277"/>
    </location>
</feature>
<feature type="transmembrane region" description="Helical" evidence="7">
    <location>
        <begin position="401"/>
        <end position="425"/>
    </location>
</feature>
<evidence type="ECO:0000256" key="4">
    <source>
        <dbReference type="ARBA" id="ARBA00022692"/>
    </source>
</evidence>
<sequence length="523" mass="54790">MGPRRTSPAVGSASDRAFFGHPRGLVGLFFTEAWERFSYYGMRALLLYYMYDQVSNGGLGIPADTARSLVAVYGSATYMAAILGGWVSDRLLGDRRATLLGGVLLMFGHGCLALPAGAGALFASMVLIAAGTGLLKPTISSSVGDLYAKNDPRRDSGFSIYYMGISVGAVAAPLVVGTLGQTYDYHLGFGLAAIGMGLGLVVYLWTQRHLSTASSRPKNPLRLREVSRSKATCLAGAITCLIGLVAVSAATGVLTVGAVVNTISVLAIALPVAYFTVMLRSPRTTSIERARVRGYIPLFIAAVFFWVIQEQGATVIAQYADQSTDLDAFGFALPASWFQSVGSFVLIILTPMFALMWLRMDRSARPPSTAHKFSFALVIAGMSYLLLVLPALQGGLSSPLWLIGSLALVTIGEMCLSPIGLSATARLAPAAFATQTMGLWLASGAAGQGIAAQLVKFYDADSAGIYFGAIGAGTVVLGLLLLACGPLIRRQTETADRAEARLTEEDGAGGQIATAAGSGAHLR</sequence>
<keyword evidence="5 7" id="KW-1133">Transmembrane helix</keyword>
<reference evidence="9" key="1">
    <citation type="submission" date="2016-10" db="EMBL/GenBank/DDBJ databases">
        <authorList>
            <person name="Varghese N."/>
            <person name="Submissions S."/>
        </authorList>
    </citation>
    <scope>NUCLEOTIDE SEQUENCE [LARGE SCALE GENOMIC DNA]</scope>
    <source>
        <strain evidence="9">CGMCC 4.3568</strain>
    </source>
</reference>
<dbReference type="InterPro" id="IPR036259">
    <property type="entry name" value="MFS_trans_sf"/>
</dbReference>
<keyword evidence="2" id="KW-0813">Transport</keyword>
<evidence type="ECO:0000256" key="3">
    <source>
        <dbReference type="ARBA" id="ARBA00022475"/>
    </source>
</evidence>
<feature type="transmembrane region" description="Helical" evidence="7">
    <location>
        <begin position="185"/>
        <end position="206"/>
    </location>
</feature>
<keyword evidence="4 7" id="KW-0812">Transmembrane</keyword>
<dbReference type="SUPFAM" id="SSF103473">
    <property type="entry name" value="MFS general substrate transporter"/>
    <property type="match status" value="1"/>
</dbReference>
<dbReference type="OrthoDB" id="9772725at2"/>
<accession>A0A1I1AXB1</accession>
<evidence type="ECO:0000256" key="1">
    <source>
        <dbReference type="ARBA" id="ARBA00004651"/>
    </source>
</evidence>
<dbReference type="AlphaFoldDB" id="A0A1I1AXB1"/>